<accession>A0ABQ8AWB0</accession>
<dbReference type="PANTHER" id="PTHR46554">
    <property type="entry name" value="MEDIATOR OF RNA POLYMERASE II TRANSCRIPTION SUBUNIT 26A-RELATED"/>
    <property type="match status" value="1"/>
</dbReference>
<feature type="compositionally biased region" description="Low complexity" evidence="2">
    <location>
        <begin position="119"/>
        <end position="131"/>
    </location>
</feature>
<dbReference type="Pfam" id="PF08711">
    <property type="entry name" value="Med26"/>
    <property type="match status" value="1"/>
</dbReference>
<dbReference type="InterPro" id="IPR017923">
    <property type="entry name" value="TFIIS_N"/>
</dbReference>
<dbReference type="PANTHER" id="PTHR46554:SF7">
    <property type="entry name" value="MEDIATOR OF RNA POLYMERASE II TRANSCRIPTION SUBUNIT 26B-RELATED"/>
    <property type="match status" value="1"/>
</dbReference>
<organism evidence="4 5">
    <name type="scientific">Brassica napus</name>
    <name type="common">Rape</name>
    <dbReference type="NCBI Taxonomy" id="3708"/>
    <lineage>
        <taxon>Eukaryota</taxon>
        <taxon>Viridiplantae</taxon>
        <taxon>Streptophyta</taxon>
        <taxon>Embryophyta</taxon>
        <taxon>Tracheophyta</taxon>
        <taxon>Spermatophyta</taxon>
        <taxon>Magnoliopsida</taxon>
        <taxon>eudicotyledons</taxon>
        <taxon>Gunneridae</taxon>
        <taxon>Pentapetalae</taxon>
        <taxon>rosids</taxon>
        <taxon>malvids</taxon>
        <taxon>Brassicales</taxon>
        <taxon>Brassicaceae</taxon>
        <taxon>Brassiceae</taxon>
        <taxon>Brassica</taxon>
    </lineage>
</organism>
<evidence type="ECO:0000256" key="1">
    <source>
        <dbReference type="PROSITE-ProRule" id="PRU00649"/>
    </source>
</evidence>
<protein>
    <recommendedName>
        <fullName evidence="3">TFIIS N-terminal domain-containing protein</fullName>
    </recommendedName>
</protein>
<comment type="subcellular location">
    <subcellularLocation>
        <location evidence="1">Nucleus</location>
    </subcellularLocation>
</comment>
<sequence>MVKEEDEAEALSDAIEEFSMASKEVVRIKDILLDKDIEPHSVILDSLRKLKLMSLNVDILKSTEIGKAVNGLTKHVNLAEASPALRKPVFTKVTELRPGTNGLSLNQHEDGDAERRRSSSQWSSGSSDADC</sequence>
<dbReference type="EMBL" id="JAGKQM010000012">
    <property type="protein sequence ID" value="KAH0896763.1"/>
    <property type="molecule type" value="Genomic_DNA"/>
</dbReference>
<evidence type="ECO:0000256" key="2">
    <source>
        <dbReference type="SAM" id="MobiDB-lite"/>
    </source>
</evidence>
<gene>
    <name evidence="4" type="ORF">HID58_046331</name>
</gene>
<keyword evidence="1" id="KW-0539">Nucleus</keyword>
<dbReference type="Gene3D" id="1.20.930.10">
    <property type="entry name" value="Conserved domain common to transcription factors TFIIS, elongin A, CRSP70"/>
    <property type="match status" value="1"/>
</dbReference>
<dbReference type="Proteomes" id="UP000824890">
    <property type="component" value="Unassembled WGS sequence"/>
</dbReference>
<dbReference type="CDD" id="cd00183">
    <property type="entry name" value="TFIIS_I"/>
    <property type="match status" value="1"/>
</dbReference>
<evidence type="ECO:0000259" key="3">
    <source>
        <dbReference type="PROSITE" id="PS51319"/>
    </source>
</evidence>
<feature type="region of interest" description="Disordered" evidence="2">
    <location>
        <begin position="97"/>
        <end position="131"/>
    </location>
</feature>
<evidence type="ECO:0000313" key="5">
    <source>
        <dbReference type="Proteomes" id="UP000824890"/>
    </source>
</evidence>
<proteinExistence type="predicted"/>
<name>A0ABQ8AWB0_BRANA</name>
<dbReference type="InterPro" id="IPR035441">
    <property type="entry name" value="TFIIS/LEDGF_dom_sf"/>
</dbReference>
<dbReference type="SUPFAM" id="SSF47676">
    <property type="entry name" value="Conserved domain common to transcription factors TFIIS, elongin A, CRSP70"/>
    <property type="match status" value="1"/>
</dbReference>
<feature type="compositionally biased region" description="Basic and acidic residues" evidence="2">
    <location>
        <begin position="107"/>
        <end position="117"/>
    </location>
</feature>
<evidence type="ECO:0000313" key="4">
    <source>
        <dbReference type="EMBL" id="KAH0896763.1"/>
    </source>
</evidence>
<keyword evidence="5" id="KW-1185">Reference proteome</keyword>
<dbReference type="PROSITE" id="PS51319">
    <property type="entry name" value="TFIIS_N"/>
    <property type="match status" value="1"/>
</dbReference>
<feature type="domain" description="TFIIS N-terminal" evidence="3">
    <location>
        <begin position="23"/>
        <end position="131"/>
    </location>
</feature>
<reference evidence="4 5" key="1">
    <citation type="submission" date="2021-05" db="EMBL/GenBank/DDBJ databases">
        <title>Genome Assembly of Synthetic Allotetraploid Brassica napus Reveals Homoeologous Exchanges between Subgenomes.</title>
        <authorList>
            <person name="Davis J.T."/>
        </authorList>
    </citation>
    <scope>NUCLEOTIDE SEQUENCE [LARGE SCALE GENOMIC DNA]</scope>
    <source>
        <strain evidence="5">cv. Da-Ae</strain>
        <tissue evidence="4">Seedling</tissue>
    </source>
</reference>
<comment type="caution">
    <text evidence="4">The sequence shown here is derived from an EMBL/GenBank/DDBJ whole genome shotgun (WGS) entry which is preliminary data.</text>
</comment>